<dbReference type="Proteomes" id="UP001515480">
    <property type="component" value="Unassembled WGS sequence"/>
</dbReference>
<sequence>MLPLLLASQGWATALPLLLAPHGWAPIGFPAGHALHPARPVARRAADVSLAFSVPRFGRNEPPAGPPEEIQALFRLLGLAEDATYDEVTSAYEELASKYKGETKRLIKLQVAKDKILDFRLKQRMTGALKVAEAFGEDRYADQKKPLITLPPFLESVMELPSKEALTKNAIVFGVIGLLPMLSLSWASTSVSLGFAVALYLLYNRGAPDTGNDMDAAMRPPKVRPLLLSVGITFLMGAIGATVSQLVYGLVSFLPQQVVIAVSTSFFFGIAATFFKVQEN</sequence>
<dbReference type="Pfam" id="PF11833">
    <property type="entry name" value="CPP1-like"/>
    <property type="match status" value="1"/>
</dbReference>
<feature type="transmembrane region" description="Helical" evidence="1">
    <location>
        <begin position="223"/>
        <end position="248"/>
    </location>
</feature>
<keyword evidence="1" id="KW-1133">Transmembrane helix</keyword>
<evidence type="ECO:0000256" key="1">
    <source>
        <dbReference type="SAM" id="Phobius"/>
    </source>
</evidence>
<accession>A0AB34JWD4</accession>
<comment type="caution">
    <text evidence="2">The sequence shown here is derived from an EMBL/GenBank/DDBJ whole genome shotgun (WGS) entry which is preliminary data.</text>
</comment>
<proteinExistence type="predicted"/>
<keyword evidence="3" id="KW-1185">Reference proteome</keyword>
<dbReference type="InterPro" id="IPR021788">
    <property type="entry name" value="CPP1-like"/>
</dbReference>
<dbReference type="PANTHER" id="PTHR33372:SF2">
    <property type="entry name" value="PROTEIN CHAPERONE-LIKE PROTEIN OF POR1, CHLOROPLASTIC"/>
    <property type="match status" value="1"/>
</dbReference>
<organism evidence="2 3">
    <name type="scientific">Prymnesium parvum</name>
    <name type="common">Toxic golden alga</name>
    <dbReference type="NCBI Taxonomy" id="97485"/>
    <lineage>
        <taxon>Eukaryota</taxon>
        <taxon>Haptista</taxon>
        <taxon>Haptophyta</taxon>
        <taxon>Prymnesiophyceae</taxon>
        <taxon>Prymnesiales</taxon>
        <taxon>Prymnesiaceae</taxon>
        <taxon>Prymnesium</taxon>
    </lineage>
</organism>
<dbReference type="PANTHER" id="PTHR33372">
    <property type="match status" value="1"/>
</dbReference>
<name>A0AB34JWD4_PRYPA</name>
<protein>
    <recommendedName>
        <fullName evidence="4">J domain-containing protein</fullName>
    </recommendedName>
</protein>
<feature type="transmembrane region" description="Helical" evidence="1">
    <location>
        <begin position="170"/>
        <end position="203"/>
    </location>
</feature>
<evidence type="ECO:0008006" key="4">
    <source>
        <dbReference type="Google" id="ProtNLM"/>
    </source>
</evidence>
<keyword evidence="1" id="KW-0812">Transmembrane</keyword>
<dbReference type="AlphaFoldDB" id="A0AB34JWD4"/>
<reference evidence="2 3" key="1">
    <citation type="journal article" date="2024" name="Science">
        <title>Giant polyketide synthase enzymes in the biosynthesis of giant marine polyether toxins.</title>
        <authorList>
            <person name="Fallon T.R."/>
            <person name="Shende V.V."/>
            <person name="Wierzbicki I.H."/>
            <person name="Pendleton A.L."/>
            <person name="Watervoot N.F."/>
            <person name="Auber R.P."/>
            <person name="Gonzalez D.J."/>
            <person name="Wisecaver J.H."/>
            <person name="Moore B.S."/>
        </authorList>
    </citation>
    <scope>NUCLEOTIDE SEQUENCE [LARGE SCALE GENOMIC DNA]</scope>
    <source>
        <strain evidence="2 3">12B1</strain>
    </source>
</reference>
<dbReference type="GO" id="GO:0031969">
    <property type="term" value="C:chloroplast membrane"/>
    <property type="evidence" value="ECO:0007669"/>
    <property type="project" value="TreeGrafter"/>
</dbReference>
<dbReference type="EMBL" id="JBGBPQ010000005">
    <property type="protein sequence ID" value="KAL1524724.1"/>
    <property type="molecule type" value="Genomic_DNA"/>
</dbReference>
<evidence type="ECO:0000313" key="2">
    <source>
        <dbReference type="EMBL" id="KAL1524724.1"/>
    </source>
</evidence>
<evidence type="ECO:0000313" key="3">
    <source>
        <dbReference type="Proteomes" id="UP001515480"/>
    </source>
</evidence>
<keyword evidence="1" id="KW-0472">Membrane</keyword>
<feature type="transmembrane region" description="Helical" evidence="1">
    <location>
        <begin position="254"/>
        <end position="275"/>
    </location>
</feature>
<gene>
    <name evidence="2" type="ORF">AB1Y20_019607</name>
</gene>